<dbReference type="RefSeq" id="WP_068383146.1">
    <property type="nucleotide sequence ID" value="NZ_FMWB01000022.1"/>
</dbReference>
<comment type="caution">
    <text evidence="1">The sequence shown here is derived from an EMBL/GenBank/DDBJ whole genome shotgun (WGS) entry which is preliminary data.</text>
</comment>
<protein>
    <submittedName>
        <fullName evidence="1">Uncharacterized protein</fullName>
    </submittedName>
</protein>
<dbReference type="OrthoDB" id="6624694at2"/>
<organism evidence="1 2">
    <name type="scientific">Pseudomonas oryzihabitans</name>
    <dbReference type="NCBI Taxonomy" id="47885"/>
    <lineage>
        <taxon>Bacteria</taxon>
        <taxon>Pseudomonadati</taxon>
        <taxon>Pseudomonadota</taxon>
        <taxon>Gammaproteobacteria</taxon>
        <taxon>Pseudomonadales</taxon>
        <taxon>Pseudomonadaceae</taxon>
        <taxon>Pseudomonas</taxon>
    </lineage>
</organism>
<name>A0A1G5PFF9_9PSED</name>
<proteinExistence type="predicted"/>
<dbReference type="Proteomes" id="UP000183046">
    <property type="component" value="Unassembled WGS sequence"/>
</dbReference>
<sequence>MSNSEVVDTHKVYDTINHEHLDSLVSWATGEFPDAGLNLVECADGRWFVEVDHGRAFDDIAGVSRPTLTPYTAPAFFQSESEAREFAFTCIKQVYPDLASKDLSEYFSDDDDE</sequence>
<dbReference type="AlphaFoldDB" id="A0A1G5PFF9"/>
<dbReference type="EMBL" id="FMWB01000022">
    <property type="protein sequence ID" value="SCZ48265.1"/>
    <property type="molecule type" value="Genomic_DNA"/>
</dbReference>
<evidence type="ECO:0000313" key="2">
    <source>
        <dbReference type="Proteomes" id="UP000183046"/>
    </source>
</evidence>
<gene>
    <name evidence="1" type="ORF">SAMN05216279_12216</name>
</gene>
<accession>A0A1G5PFF9</accession>
<reference evidence="2" key="1">
    <citation type="submission" date="2016-10" db="EMBL/GenBank/DDBJ databases">
        <authorList>
            <person name="de Groot N.N."/>
        </authorList>
    </citation>
    <scope>NUCLEOTIDE SEQUENCE [LARGE SCALE GENOMIC DNA]</scope>
    <source>
        <strain evidence="2">DSM 15758</strain>
    </source>
</reference>
<evidence type="ECO:0000313" key="1">
    <source>
        <dbReference type="EMBL" id="SCZ48265.1"/>
    </source>
</evidence>